<feature type="domain" description="Flavoprotein" evidence="1">
    <location>
        <begin position="3"/>
        <end position="173"/>
    </location>
</feature>
<dbReference type="GO" id="GO:0071513">
    <property type="term" value="C:phosphopantothenoylcysteine decarboxylase complex"/>
    <property type="evidence" value="ECO:0007669"/>
    <property type="project" value="TreeGrafter"/>
</dbReference>
<gene>
    <name evidence="2" type="ORF">Poly30_53000</name>
</gene>
<dbReference type="EMBL" id="CP036434">
    <property type="protein sequence ID" value="QDV09741.1"/>
    <property type="molecule type" value="Genomic_DNA"/>
</dbReference>
<evidence type="ECO:0000259" key="1">
    <source>
        <dbReference type="Pfam" id="PF02441"/>
    </source>
</evidence>
<dbReference type="SUPFAM" id="SSF52507">
    <property type="entry name" value="Homo-oligomeric flavin-containing Cys decarboxylases, HFCD"/>
    <property type="match status" value="1"/>
</dbReference>
<reference evidence="2 3" key="1">
    <citation type="submission" date="2019-02" db="EMBL/GenBank/DDBJ databases">
        <title>Deep-cultivation of Planctomycetes and their phenomic and genomic characterization uncovers novel biology.</title>
        <authorList>
            <person name="Wiegand S."/>
            <person name="Jogler M."/>
            <person name="Boedeker C."/>
            <person name="Pinto D."/>
            <person name="Vollmers J."/>
            <person name="Rivas-Marin E."/>
            <person name="Kohn T."/>
            <person name="Peeters S.H."/>
            <person name="Heuer A."/>
            <person name="Rast P."/>
            <person name="Oberbeckmann S."/>
            <person name="Bunk B."/>
            <person name="Jeske O."/>
            <person name="Meyerdierks A."/>
            <person name="Storesund J.E."/>
            <person name="Kallscheuer N."/>
            <person name="Luecker S."/>
            <person name="Lage O.M."/>
            <person name="Pohl T."/>
            <person name="Merkel B.J."/>
            <person name="Hornburger P."/>
            <person name="Mueller R.-W."/>
            <person name="Bruemmer F."/>
            <person name="Labrenz M."/>
            <person name="Spormann A.M."/>
            <person name="Op den Camp H."/>
            <person name="Overmann J."/>
            <person name="Amann R."/>
            <person name="Jetten M.S.M."/>
            <person name="Mascher T."/>
            <person name="Medema M.H."/>
            <person name="Devos D.P."/>
            <person name="Kaster A.-K."/>
            <person name="Ovreas L."/>
            <person name="Rohde M."/>
            <person name="Galperin M.Y."/>
            <person name="Jogler C."/>
        </authorList>
    </citation>
    <scope>NUCLEOTIDE SEQUENCE [LARGE SCALE GENOMIC DNA]</scope>
    <source>
        <strain evidence="2 3">Poly30</strain>
    </source>
</reference>
<keyword evidence="3" id="KW-1185">Reference proteome</keyword>
<dbReference type="AlphaFoldDB" id="A0A518F086"/>
<evidence type="ECO:0000313" key="2">
    <source>
        <dbReference type="EMBL" id="QDV09741.1"/>
    </source>
</evidence>
<dbReference type="RefSeq" id="WP_419190684.1">
    <property type="nucleotide sequence ID" value="NZ_CP036434.1"/>
</dbReference>
<sequence>MANVLLAASASVSVYKACDLASKLSQAGHTVRAVLTANAAKLVSPQLFEAVTGQPAFVSEWGENRRAAMDHIDLAKFAELVVVAPCSANLAARLAHGFADDLVSTALLAVAPGVPRLVCPAMNPNMLQQPAVQRNFDQLRADGWQFVEAEAGHMACGDHGTGRLAEPQAILRAVEFVLTSKP</sequence>
<organism evidence="2 3">
    <name type="scientific">Saltatorellus ferox</name>
    <dbReference type="NCBI Taxonomy" id="2528018"/>
    <lineage>
        <taxon>Bacteria</taxon>
        <taxon>Pseudomonadati</taxon>
        <taxon>Planctomycetota</taxon>
        <taxon>Planctomycetia</taxon>
        <taxon>Planctomycetia incertae sedis</taxon>
        <taxon>Saltatorellus</taxon>
    </lineage>
</organism>
<dbReference type="Proteomes" id="UP000320390">
    <property type="component" value="Chromosome"/>
</dbReference>
<proteinExistence type="predicted"/>
<dbReference type="GO" id="GO:0004633">
    <property type="term" value="F:phosphopantothenoylcysteine decarboxylase activity"/>
    <property type="evidence" value="ECO:0007669"/>
    <property type="project" value="TreeGrafter"/>
</dbReference>
<dbReference type="GO" id="GO:0010181">
    <property type="term" value="F:FMN binding"/>
    <property type="evidence" value="ECO:0007669"/>
    <property type="project" value="TreeGrafter"/>
</dbReference>
<dbReference type="Gene3D" id="3.40.50.1950">
    <property type="entry name" value="Flavin prenyltransferase-like"/>
    <property type="match status" value="1"/>
</dbReference>
<name>A0A518F086_9BACT</name>
<evidence type="ECO:0000313" key="3">
    <source>
        <dbReference type="Proteomes" id="UP000320390"/>
    </source>
</evidence>
<dbReference type="PANTHER" id="PTHR14359">
    <property type="entry name" value="HOMO-OLIGOMERIC FLAVIN CONTAINING CYS DECARBOXYLASE FAMILY"/>
    <property type="match status" value="1"/>
</dbReference>
<dbReference type="InterPro" id="IPR036551">
    <property type="entry name" value="Flavin_trans-like"/>
</dbReference>
<protein>
    <submittedName>
        <fullName evidence="2">Phosphopantothenoylcysteine decarboxylase</fullName>
    </submittedName>
</protein>
<dbReference type="PANTHER" id="PTHR14359:SF6">
    <property type="entry name" value="PHOSPHOPANTOTHENOYLCYSTEINE DECARBOXYLASE"/>
    <property type="match status" value="1"/>
</dbReference>
<dbReference type="InterPro" id="IPR003382">
    <property type="entry name" value="Flavoprotein"/>
</dbReference>
<dbReference type="GO" id="GO:0015937">
    <property type="term" value="P:coenzyme A biosynthetic process"/>
    <property type="evidence" value="ECO:0007669"/>
    <property type="project" value="TreeGrafter"/>
</dbReference>
<accession>A0A518F086</accession>
<dbReference type="Pfam" id="PF02441">
    <property type="entry name" value="Flavoprotein"/>
    <property type="match status" value="1"/>
</dbReference>